<evidence type="ECO:0000313" key="1">
    <source>
        <dbReference type="EMBL" id="KAJ5607676.1"/>
    </source>
</evidence>
<dbReference type="EMBL" id="JAQJAE010000002">
    <property type="protein sequence ID" value="KAJ5607676.1"/>
    <property type="molecule type" value="Genomic_DNA"/>
</dbReference>
<protein>
    <submittedName>
        <fullName evidence="1">Uncharacterized protein</fullName>
    </submittedName>
</protein>
<keyword evidence="2" id="KW-1185">Reference proteome</keyword>
<accession>A0AAD6H4S1</accession>
<name>A0AAD6H4S1_9EURO</name>
<dbReference type="GeneID" id="81585594"/>
<gene>
    <name evidence="1" type="ORF">N7537_004295</name>
</gene>
<evidence type="ECO:0000313" key="2">
    <source>
        <dbReference type="Proteomes" id="UP001213799"/>
    </source>
</evidence>
<dbReference type="RefSeq" id="XP_056755100.1">
    <property type="nucleotide sequence ID" value="XM_056895352.1"/>
</dbReference>
<proteinExistence type="predicted"/>
<comment type="caution">
    <text evidence="1">The sequence shown here is derived from an EMBL/GenBank/DDBJ whole genome shotgun (WGS) entry which is preliminary data.</text>
</comment>
<organism evidence="1 2">
    <name type="scientific">Penicillium hordei</name>
    <dbReference type="NCBI Taxonomy" id="40994"/>
    <lineage>
        <taxon>Eukaryota</taxon>
        <taxon>Fungi</taxon>
        <taxon>Dikarya</taxon>
        <taxon>Ascomycota</taxon>
        <taxon>Pezizomycotina</taxon>
        <taxon>Eurotiomycetes</taxon>
        <taxon>Eurotiomycetidae</taxon>
        <taxon>Eurotiales</taxon>
        <taxon>Aspergillaceae</taxon>
        <taxon>Penicillium</taxon>
    </lineage>
</organism>
<dbReference type="Proteomes" id="UP001213799">
    <property type="component" value="Unassembled WGS sequence"/>
</dbReference>
<reference evidence="1" key="1">
    <citation type="journal article" date="2023" name="IMA Fungus">
        <title>Comparative genomic study of the Penicillium genus elucidates a diverse pangenome and 15 lateral gene transfer events.</title>
        <authorList>
            <person name="Petersen C."/>
            <person name="Sorensen T."/>
            <person name="Nielsen M.R."/>
            <person name="Sondergaard T.E."/>
            <person name="Sorensen J.L."/>
            <person name="Fitzpatrick D.A."/>
            <person name="Frisvad J.C."/>
            <person name="Nielsen K.L."/>
        </authorList>
    </citation>
    <scope>NUCLEOTIDE SEQUENCE</scope>
    <source>
        <strain evidence="1">IBT 12815</strain>
    </source>
</reference>
<sequence length="79" mass="8494">MAHGINTVLMNENSARSHKSANFNIGDTSTAQGFGLAKPITDAWTTVITAADRVTFETDFILKDGVICICISHAVPIWS</sequence>
<reference evidence="1" key="2">
    <citation type="submission" date="2023-01" db="EMBL/GenBank/DDBJ databases">
        <authorList>
            <person name="Petersen C."/>
        </authorList>
    </citation>
    <scope>NUCLEOTIDE SEQUENCE</scope>
    <source>
        <strain evidence="1">IBT 12815</strain>
    </source>
</reference>
<dbReference type="AlphaFoldDB" id="A0AAD6H4S1"/>